<dbReference type="Pfam" id="PF06271">
    <property type="entry name" value="RDD"/>
    <property type="match status" value="1"/>
</dbReference>
<feature type="transmembrane region" description="Helical" evidence="5">
    <location>
        <begin position="100"/>
        <end position="121"/>
    </location>
</feature>
<keyword evidence="4 5" id="KW-0472">Membrane</keyword>
<evidence type="ECO:0000256" key="4">
    <source>
        <dbReference type="ARBA" id="ARBA00023136"/>
    </source>
</evidence>
<dbReference type="Proteomes" id="UP001627408">
    <property type="component" value="Unassembled WGS sequence"/>
</dbReference>
<evidence type="ECO:0000256" key="2">
    <source>
        <dbReference type="ARBA" id="ARBA00022692"/>
    </source>
</evidence>
<keyword evidence="2 5" id="KW-0812">Transmembrane</keyword>
<feature type="transmembrane region" description="Helical" evidence="5">
    <location>
        <begin position="59"/>
        <end position="79"/>
    </location>
</feature>
<dbReference type="InterPro" id="IPR010432">
    <property type="entry name" value="RDD"/>
</dbReference>
<evidence type="ECO:0000259" key="6">
    <source>
        <dbReference type="Pfam" id="PF06271"/>
    </source>
</evidence>
<evidence type="ECO:0000313" key="8">
    <source>
        <dbReference type="Proteomes" id="UP001627408"/>
    </source>
</evidence>
<gene>
    <name evidence="7" type="ORF">ACERZ8_16455</name>
</gene>
<evidence type="ECO:0000256" key="3">
    <source>
        <dbReference type="ARBA" id="ARBA00022989"/>
    </source>
</evidence>
<comment type="subcellular location">
    <subcellularLocation>
        <location evidence="1">Membrane</location>
        <topology evidence="1">Multi-pass membrane protein</topology>
    </subcellularLocation>
</comment>
<dbReference type="EMBL" id="JBHDIY010000002">
    <property type="protein sequence ID" value="MFL4471390.1"/>
    <property type="molecule type" value="Genomic_DNA"/>
</dbReference>
<feature type="domain" description="RDD" evidence="6">
    <location>
        <begin position="18"/>
        <end position="134"/>
    </location>
</feature>
<protein>
    <submittedName>
        <fullName evidence="7">RDD family protein</fullName>
    </submittedName>
</protein>
<sequence length="144" mass="15787">MQLADPLTQPQFYRDVTAKRFMAWIIDTIIIALFSLLIVPFTAFVALFFFFALMAVVSFAYRVITLTTGSATWGMRLMAIEIRASSGARLDLGQAFLHTLGYTVSWAVAPLQLISVVLMATSNRGQGLTDMAMGTAALNRKAQA</sequence>
<reference evidence="7 8" key="1">
    <citation type="submission" date="2024-08" db="EMBL/GenBank/DDBJ databases">
        <title>Tateyamaria sp. nov., isolated from marine algae.</title>
        <authorList>
            <person name="Choi B.J."/>
            <person name="Kim J.M."/>
            <person name="Lee J.K."/>
            <person name="Choi D.G."/>
            <person name="Bayburt H."/>
            <person name="Baek J.H."/>
            <person name="Han D.M."/>
            <person name="Jeon C.O."/>
        </authorList>
    </citation>
    <scope>NUCLEOTIDE SEQUENCE [LARGE SCALE GENOMIC DNA]</scope>
    <source>
        <strain evidence="7 8">KMU-156</strain>
    </source>
</reference>
<evidence type="ECO:0000256" key="1">
    <source>
        <dbReference type="ARBA" id="ARBA00004141"/>
    </source>
</evidence>
<accession>A0ABW8UW52</accession>
<name>A0ABW8UW52_9RHOB</name>
<evidence type="ECO:0000313" key="7">
    <source>
        <dbReference type="EMBL" id="MFL4471390.1"/>
    </source>
</evidence>
<organism evidence="7 8">
    <name type="scientific">Tateyamaria armeniaca</name>
    <dbReference type="NCBI Taxonomy" id="2518930"/>
    <lineage>
        <taxon>Bacteria</taxon>
        <taxon>Pseudomonadati</taxon>
        <taxon>Pseudomonadota</taxon>
        <taxon>Alphaproteobacteria</taxon>
        <taxon>Rhodobacterales</taxon>
        <taxon>Roseobacteraceae</taxon>
        <taxon>Tateyamaria</taxon>
    </lineage>
</organism>
<evidence type="ECO:0000256" key="5">
    <source>
        <dbReference type="SAM" id="Phobius"/>
    </source>
</evidence>
<keyword evidence="3 5" id="KW-1133">Transmembrane helix</keyword>
<proteinExistence type="predicted"/>
<keyword evidence="8" id="KW-1185">Reference proteome</keyword>
<comment type="caution">
    <text evidence="7">The sequence shown here is derived from an EMBL/GenBank/DDBJ whole genome shotgun (WGS) entry which is preliminary data.</text>
</comment>
<dbReference type="RefSeq" id="WP_407593231.1">
    <property type="nucleotide sequence ID" value="NZ_JBHDIY010000002.1"/>
</dbReference>
<feature type="transmembrane region" description="Helical" evidence="5">
    <location>
        <begin position="21"/>
        <end position="53"/>
    </location>
</feature>